<name>A0A382DGA1_9ZZZZ</name>
<evidence type="ECO:0000256" key="2">
    <source>
        <dbReference type="ARBA" id="ARBA00022723"/>
    </source>
</evidence>
<protein>
    <recommendedName>
        <fullName evidence="6">Enoyl reductase (ER) domain-containing protein</fullName>
    </recommendedName>
</protein>
<dbReference type="SUPFAM" id="SSF51735">
    <property type="entry name" value="NAD(P)-binding Rossmann-fold domains"/>
    <property type="match status" value="1"/>
</dbReference>
<dbReference type="Gene3D" id="3.90.180.10">
    <property type="entry name" value="Medium-chain alcohol dehydrogenases, catalytic domain"/>
    <property type="match status" value="1"/>
</dbReference>
<organism evidence="7">
    <name type="scientific">marine metagenome</name>
    <dbReference type="NCBI Taxonomy" id="408172"/>
    <lineage>
        <taxon>unclassified sequences</taxon>
        <taxon>metagenomes</taxon>
        <taxon>ecological metagenomes</taxon>
    </lineage>
</organism>
<dbReference type="EMBL" id="UINC01038949">
    <property type="protein sequence ID" value="SVB36711.1"/>
    <property type="molecule type" value="Genomic_DNA"/>
</dbReference>
<proteinExistence type="predicted"/>
<dbReference type="Pfam" id="PF00107">
    <property type="entry name" value="ADH_zinc_N"/>
    <property type="match status" value="1"/>
</dbReference>
<dbReference type="InterPro" id="IPR013149">
    <property type="entry name" value="ADH-like_C"/>
</dbReference>
<dbReference type="InterPro" id="IPR020843">
    <property type="entry name" value="ER"/>
</dbReference>
<keyword evidence="5" id="KW-0520">NAD</keyword>
<reference evidence="7" key="1">
    <citation type="submission" date="2018-05" db="EMBL/GenBank/DDBJ databases">
        <authorList>
            <person name="Lanie J.A."/>
            <person name="Ng W.-L."/>
            <person name="Kazmierczak K.M."/>
            <person name="Andrzejewski T.M."/>
            <person name="Davidsen T.M."/>
            <person name="Wayne K.J."/>
            <person name="Tettelin H."/>
            <person name="Glass J.I."/>
            <person name="Rusch D."/>
            <person name="Podicherti R."/>
            <person name="Tsui H.-C.T."/>
            <person name="Winkler M.E."/>
        </authorList>
    </citation>
    <scope>NUCLEOTIDE SEQUENCE</scope>
</reference>
<dbReference type="GO" id="GO:0051903">
    <property type="term" value="F:S-(hydroxymethyl)glutathione dehydrogenase [NAD(P)+] activity"/>
    <property type="evidence" value="ECO:0007669"/>
    <property type="project" value="TreeGrafter"/>
</dbReference>
<evidence type="ECO:0000256" key="1">
    <source>
        <dbReference type="ARBA" id="ARBA00001947"/>
    </source>
</evidence>
<accession>A0A382DGA1</accession>
<dbReference type="Gene3D" id="3.40.50.720">
    <property type="entry name" value="NAD(P)-binding Rossmann-like Domain"/>
    <property type="match status" value="1"/>
</dbReference>
<dbReference type="AlphaFoldDB" id="A0A382DGA1"/>
<dbReference type="GO" id="GO:0008270">
    <property type="term" value="F:zinc ion binding"/>
    <property type="evidence" value="ECO:0007669"/>
    <property type="project" value="InterPro"/>
</dbReference>
<evidence type="ECO:0000259" key="6">
    <source>
        <dbReference type="SMART" id="SM00829"/>
    </source>
</evidence>
<dbReference type="PANTHER" id="PTHR43880:SF12">
    <property type="entry name" value="ALCOHOL DEHYDROGENASE CLASS-3"/>
    <property type="match status" value="1"/>
</dbReference>
<dbReference type="PROSITE" id="PS00059">
    <property type="entry name" value="ADH_ZINC"/>
    <property type="match status" value="1"/>
</dbReference>
<keyword evidence="2" id="KW-0479">Metal-binding</keyword>
<dbReference type="CDD" id="cd08279">
    <property type="entry name" value="Zn_ADH_class_III"/>
    <property type="match status" value="1"/>
</dbReference>
<dbReference type="GO" id="GO:0005829">
    <property type="term" value="C:cytosol"/>
    <property type="evidence" value="ECO:0007669"/>
    <property type="project" value="TreeGrafter"/>
</dbReference>
<evidence type="ECO:0000256" key="3">
    <source>
        <dbReference type="ARBA" id="ARBA00022833"/>
    </source>
</evidence>
<dbReference type="SMART" id="SM00829">
    <property type="entry name" value="PKS_ER"/>
    <property type="match status" value="1"/>
</dbReference>
<evidence type="ECO:0000256" key="5">
    <source>
        <dbReference type="ARBA" id="ARBA00023027"/>
    </source>
</evidence>
<comment type="cofactor">
    <cofactor evidence="1">
        <name>Zn(2+)</name>
        <dbReference type="ChEBI" id="CHEBI:29105"/>
    </cofactor>
</comment>
<dbReference type="GO" id="GO:0046294">
    <property type="term" value="P:formaldehyde catabolic process"/>
    <property type="evidence" value="ECO:0007669"/>
    <property type="project" value="TreeGrafter"/>
</dbReference>
<dbReference type="InterPro" id="IPR011032">
    <property type="entry name" value="GroES-like_sf"/>
</dbReference>
<dbReference type="InterPro" id="IPR013154">
    <property type="entry name" value="ADH-like_N"/>
</dbReference>
<keyword evidence="3" id="KW-0862">Zinc</keyword>
<feature type="domain" description="Enoyl reductase (ER)" evidence="6">
    <location>
        <begin position="10"/>
        <end position="361"/>
    </location>
</feature>
<evidence type="ECO:0000256" key="4">
    <source>
        <dbReference type="ARBA" id="ARBA00023002"/>
    </source>
</evidence>
<dbReference type="SUPFAM" id="SSF50129">
    <property type="entry name" value="GroES-like"/>
    <property type="match status" value="2"/>
</dbReference>
<evidence type="ECO:0000313" key="7">
    <source>
        <dbReference type="EMBL" id="SVB36711.1"/>
    </source>
</evidence>
<keyword evidence="4" id="KW-0560">Oxidoreductase</keyword>
<dbReference type="InterPro" id="IPR002328">
    <property type="entry name" value="ADH_Zn_CS"/>
</dbReference>
<dbReference type="FunFam" id="3.40.50.720:FF:000003">
    <property type="entry name" value="S-(hydroxymethyl)glutathione dehydrogenase"/>
    <property type="match status" value="1"/>
</dbReference>
<dbReference type="InterPro" id="IPR036291">
    <property type="entry name" value="NAD(P)-bd_dom_sf"/>
</dbReference>
<sequence>MKAAVLYEVGKPLVIEEVQLDPPKAGEVHVKIGGAGICRSDLHFIKGHDEHRLPVVLGHEGSGTVLDVGENVTRVKPGDRVILSFVPFCGRCNNCLNGRANLCDTHAATGGTLFDGTTRLHKGKTEIFHMGKVSCFAQEAVVPETGCIPIAFDFPLPQAALIGCCVPTGVGAVMFNAKISPGSTVLVVGVGGVGLNVVQGARLLNASKIIAIDNNDSALEFATKFGVTHAINPTQQDPIQAVKEITGGSGVDYSFEAFGSSETVHTAYNSVRKGGTVIVVGLTPLGNHVTIDANKMTRQEITLKGTYYGSVRPAVDMPTMVDLYRAGKIDIDNLITRTYKLDDINKAYQDMEKGQIGRGVITQF</sequence>
<dbReference type="PANTHER" id="PTHR43880">
    <property type="entry name" value="ALCOHOL DEHYDROGENASE"/>
    <property type="match status" value="1"/>
</dbReference>
<gene>
    <name evidence="7" type="ORF">METZ01_LOCUS189565</name>
</gene>
<dbReference type="Pfam" id="PF08240">
    <property type="entry name" value="ADH_N"/>
    <property type="match status" value="1"/>
</dbReference>